<sequence length="167" mass="18443">MSDFEIKILDANDAADFRSIRLSALAKAPAMFGSSYALEAAKPLSFFESCLANAKVFAAFQGQKIIGLAVFSQEQSTKLSHKAQLSSVFVEPEYQQQGVAGQLLQAVINYSKMHVEQILLTVAADNAPAVHLYKNFGFQLYGIEAKALKDTDRYIDEILMKLFLARI</sequence>
<organism evidence="2 3">
    <name type="scientific">Acinetobacter tianfuensis</name>
    <dbReference type="NCBI Taxonomy" id="2419603"/>
    <lineage>
        <taxon>Bacteria</taxon>
        <taxon>Pseudomonadati</taxon>
        <taxon>Pseudomonadota</taxon>
        <taxon>Gammaproteobacteria</taxon>
        <taxon>Moraxellales</taxon>
        <taxon>Moraxellaceae</taxon>
        <taxon>Acinetobacter</taxon>
    </lineage>
</organism>
<dbReference type="Pfam" id="PF13420">
    <property type="entry name" value="Acetyltransf_4"/>
    <property type="match status" value="1"/>
</dbReference>
<dbReference type="OrthoDB" id="9796919at2"/>
<dbReference type="AlphaFoldDB" id="A0A3A8ENB0"/>
<dbReference type="Gene3D" id="3.40.630.30">
    <property type="match status" value="1"/>
</dbReference>
<name>A0A3A8ENB0_9GAMM</name>
<dbReference type="InterPro" id="IPR016181">
    <property type="entry name" value="Acyl_CoA_acyltransferase"/>
</dbReference>
<dbReference type="CDD" id="cd04301">
    <property type="entry name" value="NAT_SF"/>
    <property type="match status" value="1"/>
</dbReference>
<keyword evidence="2" id="KW-0808">Transferase</keyword>
<dbReference type="SUPFAM" id="SSF55729">
    <property type="entry name" value="Acyl-CoA N-acyltransferases (Nat)"/>
    <property type="match status" value="1"/>
</dbReference>
<proteinExistence type="predicted"/>
<dbReference type="InterPro" id="IPR000182">
    <property type="entry name" value="GNAT_dom"/>
</dbReference>
<keyword evidence="3" id="KW-1185">Reference proteome</keyword>
<feature type="domain" description="N-acetyltransferase" evidence="1">
    <location>
        <begin position="4"/>
        <end position="165"/>
    </location>
</feature>
<gene>
    <name evidence="2" type="ORF">D7V32_11720</name>
</gene>
<dbReference type="RefSeq" id="WP_120403041.1">
    <property type="nucleotide sequence ID" value="NZ_RAXV01000025.1"/>
</dbReference>
<dbReference type="GO" id="GO:0016747">
    <property type="term" value="F:acyltransferase activity, transferring groups other than amino-acyl groups"/>
    <property type="evidence" value="ECO:0007669"/>
    <property type="project" value="InterPro"/>
</dbReference>
<dbReference type="PANTHER" id="PTHR43617:SF22">
    <property type="entry name" value="L-AMINO ACID N-ACETYLTRANSFERASE AAAT"/>
    <property type="match status" value="1"/>
</dbReference>
<accession>A0A3A8ENB0</accession>
<dbReference type="EMBL" id="RAXV01000025">
    <property type="protein sequence ID" value="RKG30341.1"/>
    <property type="molecule type" value="Genomic_DNA"/>
</dbReference>
<reference evidence="2 3" key="1">
    <citation type="submission" date="2018-09" db="EMBL/GenBank/DDBJ databases">
        <title>The draft genome of Acinetobacter spp. strains.</title>
        <authorList>
            <person name="Qin J."/>
            <person name="Feng Y."/>
            <person name="Zong Z."/>
        </authorList>
    </citation>
    <scope>NUCLEOTIDE SEQUENCE [LARGE SCALE GENOMIC DNA]</scope>
    <source>
        <strain evidence="2 3">WCHAc060012</strain>
    </source>
</reference>
<evidence type="ECO:0000313" key="3">
    <source>
        <dbReference type="Proteomes" id="UP000282388"/>
    </source>
</evidence>
<dbReference type="PROSITE" id="PS51186">
    <property type="entry name" value="GNAT"/>
    <property type="match status" value="1"/>
</dbReference>
<dbReference type="InterPro" id="IPR050276">
    <property type="entry name" value="MshD_Acetyltransferase"/>
</dbReference>
<evidence type="ECO:0000259" key="1">
    <source>
        <dbReference type="PROSITE" id="PS51186"/>
    </source>
</evidence>
<dbReference type="PANTHER" id="PTHR43617">
    <property type="entry name" value="L-AMINO ACID N-ACETYLTRANSFERASE"/>
    <property type="match status" value="1"/>
</dbReference>
<evidence type="ECO:0000313" key="2">
    <source>
        <dbReference type="EMBL" id="RKG30341.1"/>
    </source>
</evidence>
<protein>
    <submittedName>
        <fullName evidence="2">GNAT family N-acetyltransferase</fullName>
    </submittedName>
</protein>
<comment type="caution">
    <text evidence="2">The sequence shown here is derived from an EMBL/GenBank/DDBJ whole genome shotgun (WGS) entry which is preliminary data.</text>
</comment>
<dbReference type="Proteomes" id="UP000282388">
    <property type="component" value="Unassembled WGS sequence"/>
</dbReference>